<proteinExistence type="predicted"/>
<evidence type="ECO:0000313" key="1">
    <source>
        <dbReference type="EMBL" id="ADV34489.1"/>
    </source>
</evidence>
<dbReference type="Proteomes" id="UP000007473">
    <property type="component" value="Chromosome"/>
</dbReference>
<organism evidence="1 2">
    <name type="scientific">Mycoplasmopsis fermentans (strain M64)</name>
    <name type="common">Mycoplasma fermentans</name>
    <dbReference type="NCBI Taxonomy" id="943945"/>
    <lineage>
        <taxon>Bacteria</taxon>
        <taxon>Bacillati</taxon>
        <taxon>Mycoplasmatota</taxon>
        <taxon>Mycoplasmoidales</taxon>
        <taxon>Metamycoplasmataceae</taxon>
        <taxon>Mycoplasmopsis</taxon>
    </lineage>
</organism>
<accession>A0AB32XBT0</accession>
<sequence length="30" mass="3567">MKPYWKGFSKIKQISVIYLPFFAFNLGKKS</sequence>
<gene>
    <name evidence="1" type="ordered locus">MfeM64YM_0491</name>
</gene>
<dbReference type="AlphaFoldDB" id="A0AB32XBT0"/>
<dbReference type="KEGG" id="mfm:MfeM64YM_0491"/>
<dbReference type="EMBL" id="CP002458">
    <property type="protein sequence ID" value="ADV34489.1"/>
    <property type="molecule type" value="Genomic_DNA"/>
</dbReference>
<evidence type="ECO:0000313" key="2">
    <source>
        <dbReference type="Proteomes" id="UP000007473"/>
    </source>
</evidence>
<protein>
    <submittedName>
        <fullName evidence="1">Uncharacterized protein</fullName>
    </submittedName>
</protein>
<name>A0AB32XBT0_MYCFM</name>
<reference evidence="1 2" key="1">
    <citation type="journal article" date="2011" name="J. Bacteriol.">
        <title>Genome sequence of the repetitive-sequence-rich Mycoplasma fermentans strain M64.</title>
        <authorList>
            <person name="Shu H.W."/>
            <person name="Liu T.T."/>
            <person name="Chang H.Y."/>
            <person name="Liu Y.M."/>
            <person name="Wu K.M."/>
            <person name="Shu H.Y."/>
            <person name="Tsai S.F."/>
            <person name="Hsiao K.J."/>
            <person name="Hu W.S."/>
            <person name="Ng W.V."/>
        </authorList>
    </citation>
    <scope>NUCLEOTIDE SEQUENCE [LARGE SCALE GENOMIC DNA]</scope>
    <source>
        <strain evidence="1 2">M64</strain>
    </source>
</reference>